<name>A0A428SZT2_9HYPO</name>
<comment type="caution">
    <text evidence="1">The sequence shown here is derived from an EMBL/GenBank/DDBJ whole genome shotgun (WGS) entry which is preliminary data.</text>
</comment>
<keyword evidence="2" id="KW-1185">Reference proteome</keyword>
<evidence type="ECO:0000313" key="1">
    <source>
        <dbReference type="EMBL" id="RSL95315.1"/>
    </source>
</evidence>
<organism evidence="1 2">
    <name type="scientific">Fusarium oligoseptatum</name>
    <dbReference type="NCBI Taxonomy" id="2604345"/>
    <lineage>
        <taxon>Eukaryota</taxon>
        <taxon>Fungi</taxon>
        <taxon>Dikarya</taxon>
        <taxon>Ascomycota</taxon>
        <taxon>Pezizomycotina</taxon>
        <taxon>Sordariomycetes</taxon>
        <taxon>Hypocreomycetidae</taxon>
        <taxon>Hypocreales</taxon>
        <taxon>Nectriaceae</taxon>
        <taxon>Fusarium</taxon>
        <taxon>Fusarium solani species complex</taxon>
    </lineage>
</organism>
<dbReference type="Proteomes" id="UP000287144">
    <property type="component" value="Unassembled WGS sequence"/>
</dbReference>
<dbReference type="AlphaFoldDB" id="A0A428SZT2"/>
<dbReference type="EMBL" id="NKCK01000154">
    <property type="protein sequence ID" value="RSL95315.1"/>
    <property type="molecule type" value="Genomic_DNA"/>
</dbReference>
<sequence>MVHVVCAVLFYVCWFRKPLNVQEPLVVKMGDFESEIALKVQQHFYSWACYHMALFEAPKSDYQAPPQGLDEKPMKWIMPEIGSKMYYGNILPSGVALYGHDTRHYGMHDTPDYLTQPFYEHSNRQSSEFLRKQSSDSSDDALLSPFIDRGYIEISEEFIRRWDSILKGFPFENRRELAITAPNVVLSDVDEPLRLPGVLPSDGPSLPLYLSRLDEFVPQNDTDTFSELPFTNRGGNLDFKTLKDEEKSYGFYLFILRPTLHPLEHTLGTRPSNDHVSHIRRSTSLSVELGLSHKRRETRLEDQLYNCGLRVARIFLRHRRRPVHHVRGLFD</sequence>
<proteinExistence type="predicted"/>
<evidence type="ECO:0000313" key="2">
    <source>
        <dbReference type="Proteomes" id="UP000287144"/>
    </source>
</evidence>
<accession>A0A428SZT2</accession>
<reference evidence="1 2" key="1">
    <citation type="submission" date="2017-06" db="EMBL/GenBank/DDBJ databases">
        <title>Comparative genomic analysis of Ambrosia Fusariam Clade fungi.</title>
        <authorList>
            <person name="Stajich J.E."/>
            <person name="Carrillo J."/>
            <person name="Kijimoto T."/>
            <person name="Eskalen A."/>
            <person name="O'Donnell K."/>
            <person name="Kasson M."/>
        </authorList>
    </citation>
    <scope>NUCLEOTIDE SEQUENCE [LARGE SCALE GENOMIC DNA]</scope>
    <source>
        <strain evidence="1 2">NRRL62579</strain>
    </source>
</reference>
<gene>
    <name evidence="1" type="ORF">CEP52_012130</name>
</gene>
<protein>
    <submittedName>
        <fullName evidence="1">Uncharacterized protein</fullName>
    </submittedName>
</protein>
<dbReference type="STRING" id="1325735.A0A428SZT2"/>